<gene>
    <name evidence="3" type="ORF">PHMEG_00011058</name>
</gene>
<evidence type="ECO:0000313" key="3">
    <source>
        <dbReference type="EMBL" id="OWZ15323.1"/>
    </source>
</evidence>
<dbReference type="EMBL" id="NBNE01001148">
    <property type="protein sequence ID" value="OWZ15323.1"/>
    <property type="molecule type" value="Genomic_DNA"/>
</dbReference>
<dbReference type="GO" id="GO:0008270">
    <property type="term" value="F:zinc ion binding"/>
    <property type="evidence" value="ECO:0007669"/>
    <property type="project" value="UniProtKB-KW"/>
</dbReference>
<keyword evidence="1" id="KW-0863">Zinc-finger</keyword>
<accession>A0A225WC59</accession>
<feature type="domain" description="B box-type" evidence="2">
    <location>
        <begin position="21"/>
        <end position="56"/>
    </location>
</feature>
<sequence length="484" mass="54407">MQSLEEQQDPSFASVTEPDQLQRLHCDQCHVAIADYECERCVQRFCRQCELVIHHRLAELAVKREESKSDGRPHQEFLKWISACQECGQNTQEFFCIHCNAYQCDSCCANKHRQLEHFFFCVEGSSPKMLPYATWNIMFVEMVKMSKGDLQDRAAALEAAMRLANERAAEIPDAKLSATAAGQIKLEQAASTNATTTALGNLSIQGQDALPQTAAKSQAKHSSRVNSTSIVDLTLDDESDASTSSQPSRPPPALPHIKEEFRVKTESAWRDSFIAAQETPVLDVDQQMEKILGDDEDTILRSMISEYNQLSAKIFDIDQETNSVTKKTKELSSAKPINMQEMIKARNLTKKLRSDKAEAEKSREAVVGNIVVYIKSDPEEMNAFLETCVADVPPALTAIHRKCATLEASIHSNLENLQKIQRNMEELMSIEKDAFAEVTRLGAEIAEGEEEVRRLDKERQEEFLRLCQFSKSIQTTVREIAVAI</sequence>
<evidence type="ECO:0000259" key="2">
    <source>
        <dbReference type="PROSITE" id="PS50119"/>
    </source>
</evidence>
<dbReference type="AlphaFoldDB" id="A0A225WC59"/>
<dbReference type="CDD" id="cd19757">
    <property type="entry name" value="Bbox1"/>
    <property type="match status" value="2"/>
</dbReference>
<name>A0A225WC59_9STRA</name>
<proteinExistence type="predicted"/>
<keyword evidence="1" id="KW-0479">Metal-binding</keyword>
<evidence type="ECO:0000256" key="1">
    <source>
        <dbReference type="PROSITE-ProRule" id="PRU00024"/>
    </source>
</evidence>
<dbReference type="OrthoDB" id="165690at2759"/>
<comment type="caution">
    <text evidence="3">The sequence shown here is derived from an EMBL/GenBank/DDBJ whole genome shotgun (WGS) entry which is preliminary data.</text>
</comment>
<protein>
    <recommendedName>
        <fullName evidence="2">B box-type domain-containing protein</fullName>
    </recommendedName>
</protein>
<keyword evidence="4" id="KW-1185">Reference proteome</keyword>
<evidence type="ECO:0000313" key="4">
    <source>
        <dbReference type="Proteomes" id="UP000198211"/>
    </source>
</evidence>
<keyword evidence="1" id="KW-0862">Zinc</keyword>
<dbReference type="InterPro" id="IPR000315">
    <property type="entry name" value="Znf_B-box"/>
</dbReference>
<dbReference type="PROSITE" id="PS50119">
    <property type="entry name" value="ZF_BBOX"/>
    <property type="match status" value="1"/>
</dbReference>
<reference evidence="4" key="1">
    <citation type="submission" date="2017-03" db="EMBL/GenBank/DDBJ databases">
        <title>Phytopthora megakarya and P. palmivora, two closely related causual agents of cacao black pod achieved similar genome size and gene model numbers by different mechanisms.</title>
        <authorList>
            <person name="Ali S."/>
            <person name="Shao J."/>
            <person name="Larry D.J."/>
            <person name="Kronmiller B."/>
            <person name="Shen D."/>
            <person name="Strem M.D."/>
            <person name="Melnick R.L."/>
            <person name="Guiltinan M.J."/>
            <person name="Tyler B.M."/>
            <person name="Meinhardt L.W."/>
            <person name="Bailey B.A."/>
        </authorList>
    </citation>
    <scope>NUCLEOTIDE SEQUENCE [LARGE SCALE GENOMIC DNA]</scope>
    <source>
        <strain evidence="4">zdho120</strain>
    </source>
</reference>
<organism evidence="3 4">
    <name type="scientific">Phytophthora megakarya</name>
    <dbReference type="NCBI Taxonomy" id="4795"/>
    <lineage>
        <taxon>Eukaryota</taxon>
        <taxon>Sar</taxon>
        <taxon>Stramenopiles</taxon>
        <taxon>Oomycota</taxon>
        <taxon>Peronosporomycetes</taxon>
        <taxon>Peronosporales</taxon>
        <taxon>Peronosporaceae</taxon>
        <taxon>Phytophthora</taxon>
    </lineage>
</organism>
<dbReference type="Proteomes" id="UP000198211">
    <property type="component" value="Unassembled WGS sequence"/>
</dbReference>